<name>A0ABD5V6C0_9EURY</name>
<dbReference type="RefSeq" id="WP_340604384.1">
    <property type="nucleotide sequence ID" value="NZ_JBBMXV010000003.1"/>
</dbReference>
<evidence type="ECO:0008006" key="3">
    <source>
        <dbReference type="Google" id="ProtNLM"/>
    </source>
</evidence>
<dbReference type="Proteomes" id="UP001596312">
    <property type="component" value="Unassembled WGS sequence"/>
</dbReference>
<comment type="caution">
    <text evidence="1">The sequence shown here is derived from an EMBL/GenBank/DDBJ whole genome shotgun (WGS) entry which is preliminary data.</text>
</comment>
<evidence type="ECO:0000313" key="1">
    <source>
        <dbReference type="EMBL" id="MFC6905853.1"/>
    </source>
</evidence>
<evidence type="ECO:0000313" key="2">
    <source>
        <dbReference type="Proteomes" id="UP001596312"/>
    </source>
</evidence>
<sequence>MKLEEHERRRRIRELLIYEDTTPFRIVETIAGEFDVSDETVENDFKTVDDWIPKLDLLREVQGMSLLARFDEIVNGFIKWPMMHMIKMSLSRSEIFELRSIGPSTSSGS</sequence>
<accession>A0ABD5V6C0</accession>
<protein>
    <recommendedName>
        <fullName evidence="3">HTH domain-containing protein</fullName>
    </recommendedName>
</protein>
<organism evidence="1 2">
    <name type="scientific">Halalkalicoccus tibetensis</name>
    <dbReference type="NCBI Taxonomy" id="175632"/>
    <lineage>
        <taxon>Archaea</taxon>
        <taxon>Methanobacteriati</taxon>
        <taxon>Methanobacteriota</taxon>
        <taxon>Stenosarchaea group</taxon>
        <taxon>Halobacteria</taxon>
        <taxon>Halobacteriales</taxon>
        <taxon>Halococcaceae</taxon>
        <taxon>Halalkalicoccus</taxon>
    </lineage>
</organism>
<dbReference type="EMBL" id="JBHSXQ010000003">
    <property type="protein sequence ID" value="MFC6905853.1"/>
    <property type="molecule type" value="Genomic_DNA"/>
</dbReference>
<keyword evidence="2" id="KW-1185">Reference proteome</keyword>
<gene>
    <name evidence="1" type="ORF">ACFQGH_11690</name>
</gene>
<proteinExistence type="predicted"/>
<reference evidence="1 2" key="1">
    <citation type="journal article" date="2019" name="Int. J. Syst. Evol. Microbiol.">
        <title>The Global Catalogue of Microorganisms (GCM) 10K type strain sequencing project: providing services to taxonomists for standard genome sequencing and annotation.</title>
        <authorList>
            <consortium name="The Broad Institute Genomics Platform"/>
            <consortium name="The Broad Institute Genome Sequencing Center for Infectious Disease"/>
            <person name="Wu L."/>
            <person name="Ma J."/>
        </authorList>
    </citation>
    <scope>NUCLEOTIDE SEQUENCE [LARGE SCALE GENOMIC DNA]</scope>
    <source>
        <strain evidence="1 2">CGMCC 1.3240</strain>
    </source>
</reference>
<dbReference type="AlphaFoldDB" id="A0ABD5V6C0"/>